<protein>
    <submittedName>
        <fullName evidence="1">Protein RhiA</fullName>
    </submittedName>
</protein>
<dbReference type="RefSeq" id="WP_132356007.1">
    <property type="nucleotide sequence ID" value="NZ_CAWOJO010000054.1"/>
</dbReference>
<name>A0A4R4J1Y8_9GAMM</name>
<sequence>MSLLDISSANGTPYSVTFENNSSAAWTVYLYQKIPNQPSDIFSLAWQASPFKIASNAFFTFKWSIDYSFVWGRTGVLTDGVVFKAGQIIDADPINNNLITFDSNDNTPAFDAVTGAEQSGVLTIKQSKNIPNNLYTTGVAMSKQAIFVQQALTNTTQIYTPQPKYYIAVGSSVQMGQVLAETVSQTSELLFQPNIYNLTAILTDAQTWSVSSN</sequence>
<proteinExistence type="predicted"/>
<gene>
    <name evidence="1" type="ORF">C5467_20850</name>
</gene>
<dbReference type="AlphaFoldDB" id="A0A4R4J1Y8"/>
<evidence type="ECO:0000313" key="1">
    <source>
        <dbReference type="EMBL" id="TDB47427.1"/>
    </source>
</evidence>
<comment type="caution">
    <text evidence="1">The sequence shown here is derived from an EMBL/GenBank/DDBJ whole genome shotgun (WGS) entry which is preliminary data.</text>
</comment>
<reference evidence="1 2" key="1">
    <citation type="journal article" date="2019" name="Int. J. Syst. Evol. Microbiol.">
        <title>Photorhabdus khanii subsp. guanajuatensis subsp. nov., isolated from Heterorhabditis atacamensis, and Photorhabdus luminescens subsp. mexicana subsp. nov., isolated from Heterorhabditis mexicana entomopathogenic nematodes.</title>
        <authorList>
            <person name="Machado R.A.R."/>
            <person name="Bruno P."/>
            <person name="Arce C.C.M."/>
            <person name="Liechti N."/>
            <person name="Kohler A."/>
            <person name="Bernal J."/>
            <person name="Bruggmann R."/>
            <person name="Turlings T.C.J."/>
        </authorList>
    </citation>
    <scope>NUCLEOTIDE SEQUENCE [LARGE SCALE GENOMIC DNA]</scope>
    <source>
        <strain evidence="1 2">MEX20-17</strain>
    </source>
</reference>
<dbReference type="Proteomes" id="UP000295598">
    <property type="component" value="Unassembled WGS sequence"/>
</dbReference>
<accession>A0A4R4J1Y8</accession>
<dbReference type="EMBL" id="PUJY01000054">
    <property type="protein sequence ID" value="TDB47427.1"/>
    <property type="molecule type" value="Genomic_DNA"/>
</dbReference>
<organism evidence="1 2">
    <name type="scientific">Photorhabdus khanii subsp. guanajuatensis</name>
    <dbReference type="NCBI Taxonomy" id="2100166"/>
    <lineage>
        <taxon>Bacteria</taxon>
        <taxon>Pseudomonadati</taxon>
        <taxon>Pseudomonadota</taxon>
        <taxon>Gammaproteobacteria</taxon>
        <taxon>Enterobacterales</taxon>
        <taxon>Morganellaceae</taxon>
        <taxon>Photorhabdus</taxon>
    </lineage>
</organism>
<evidence type="ECO:0000313" key="2">
    <source>
        <dbReference type="Proteomes" id="UP000295598"/>
    </source>
</evidence>